<dbReference type="EMBL" id="JARKIB010000209">
    <property type="protein sequence ID" value="KAJ7723680.1"/>
    <property type="molecule type" value="Genomic_DNA"/>
</dbReference>
<accession>A0AAD7MMD2</accession>
<name>A0AAD7MMD2_9AGAR</name>
<sequence length="179" mass="19787">MRLPFNLHAPHLDRIHTVKRRQIAVDLVALGRQARVASSARPRPGGEGRRELDGRNELGDVARTGGVDVQQAVGVVNALAQVAVTPFLSQLAFGFSGGNEESRTRDSTHRPHRRSICTVLRRAASRKAMRDASRTPIAKVEVHERHDEQNGGGTSRRTTGYRGRSCWRGMELDEGHSQQ</sequence>
<evidence type="ECO:0000256" key="1">
    <source>
        <dbReference type="SAM" id="MobiDB-lite"/>
    </source>
</evidence>
<proteinExistence type="predicted"/>
<dbReference type="AlphaFoldDB" id="A0AAD7MMD2"/>
<feature type="compositionally biased region" description="Basic and acidic residues" evidence="1">
    <location>
        <begin position="140"/>
        <end position="149"/>
    </location>
</feature>
<feature type="region of interest" description="Disordered" evidence="1">
    <location>
        <begin position="125"/>
        <end position="162"/>
    </location>
</feature>
<evidence type="ECO:0000313" key="3">
    <source>
        <dbReference type="Proteomes" id="UP001215598"/>
    </source>
</evidence>
<protein>
    <submittedName>
        <fullName evidence="2">Uncharacterized protein</fullName>
    </submittedName>
</protein>
<comment type="caution">
    <text evidence="2">The sequence shown here is derived from an EMBL/GenBank/DDBJ whole genome shotgun (WGS) entry which is preliminary data.</text>
</comment>
<organism evidence="2 3">
    <name type="scientific">Mycena metata</name>
    <dbReference type="NCBI Taxonomy" id="1033252"/>
    <lineage>
        <taxon>Eukaryota</taxon>
        <taxon>Fungi</taxon>
        <taxon>Dikarya</taxon>
        <taxon>Basidiomycota</taxon>
        <taxon>Agaricomycotina</taxon>
        <taxon>Agaricomycetes</taxon>
        <taxon>Agaricomycetidae</taxon>
        <taxon>Agaricales</taxon>
        <taxon>Marasmiineae</taxon>
        <taxon>Mycenaceae</taxon>
        <taxon>Mycena</taxon>
    </lineage>
</organism>
<dbReference type="Proteomes" id="UP001215598">
    <property type="component" value="Unassembled WGS sequence"/>
</dbReference>
<reference evidence="2" key="1">
    <citation type="submission" date="2023-03" db="EMBL/GenBank/DDBJ databases">
        <title>Massive genome expansion in bonnet fungi (Mycena s.s.) driven by repeated elements and novel gene families across ecological guilds.</title>
        <authorList>
            <consortium name="Lawrence Berkeley National Laboratory"/>
            <person name="Harder C.B."/>
            <person name="Miyauchi S."/>
            <person name="Viragh M."/>
            <person name="Kuo A."/>
            <person name="Thoen E."/>
            <person name="Andreopoulos B."/>
            <person name="Lu D."/>
            <person name="Skrede I."/>
            <person name="Drula E."/>
            <person name="Henrissat B."/>
            <person name="Morin E."/>
            <person name="Kohler A."/>
            <person name="Barry K."/>
            <person name="LaButti K."/>
            <person name="Morin E."/>
            <person name="Salamov A."/>
            <person name="Lipzen A."/>
            <person name="Mereny Z."/>
            <person name="Hegedus B."/>
            <person name="Baldrian P."/>
            <person name="Stursova M."/>
            <person name="Weitz H."/>
            <person name="Taylor A."/>
            <person name="Grigoriev I.V."/>
            <person name="Nagy L.G."/>
            <person name="Martin F."/>
            <person name="Kauserud H."/>
        </authorList>
    </citation>
    <scope>NUCLEOTIDE SEQUENCE</scope>
    <source>
        <strain evidence="2">CBHHK182m</strain>
    </source>
</reference>
<gene>
    <name evidence="2" type="ORF">B0H16DRAFT_1598242</name>
</gene>
<evidence type="ECO:0000313" key="2">
    <source>
        <dbReference type="EMBL" id="KAJ7723680.1"/>
    </source>
</evidence>
<keyword evidence="3" id="KW-1185">Reference proteome</keyword>